<feature type="domain" description="WWE" evidence="1">
    <location>
        <begin position="65"/>
        <end position="142"/>
    </location>
</feature>
<dbReference type="EMBL" id="HACG01026199">
    <property type="protein sequence ID" value="CEK73064.1"/>
    <property type="molecule type" value="Transcribed_RNA"/>
</dbReference>
<sequence length="254" mass="28947">EMNLVCALAMHQEKLPMRIVNLLQVSRDAFLCPGQVSDAKQTPRWLAPMVLLLDLWEKISVALKRKMQGRIAVGPNRIWKWFDDSSGRWCKYSTHNNTTIDESYSKGESYVRFQAGRRKYSVQFGTMIQLNEETGNRRPVMLAIPTAEDKPPGKKDSKETNETFSEEIKREFSVLTKMDGYLPGLPHDSIEIVISCLSSFLSIPLNPDALHAAMRLVLRLTRQHQYAVKFVEEGGAQRLLTLTLESSFQGFLNL</sequence>
<evidence type="ECO:0000313" key="2">
    <source>
        <dbReference type="EMBL" id="CEK73064.1"/>
    </source>
</evidence>
<name>A0A0B6ZWV9_9EUPU</name>
<dbReference type="PROSITE" id="PS50918">
    <property type="entry name" value="WWE"/>
    <property type="match status" value="1"/>
</dbReference>
<feature type="non-terminal residue" evidence="2">
    <location>
        <position position="254"/>
    </location>
</feature>
<dbReference type="AlphaFoldDB" id="A0A0B6ZWV9"/>
<reference evidence="2" key="1">
    <citation type="submission" date="2014-12" db="EMBL/GenBank/DDBJ databases">
        <title>Insight into the proteome of Arion vulgaris.</title>
        <authorList>
            <person name="Aradska J."/>
            <person name="Bulat T."/>
            <person name="Smidak R."/>
            <person name="Sarate P."/>
            <person name="Gangsoo J."/>
            <person name="Sialana F."/>
            <person name="Bilban M."/>
            <person name="Lubec G."/>
        </authorList>
    </citation>
    <scope>NUCLEOTIDE SEQUENCE</scope>
    <source>
        <tissue evidence="2">Skin</tissue>
    </source>
</reference>
<feature type="non-terminal residue" evidence="2">
    <location>
        <position position="1"/>
    </location>
</feature>
<proteinExistence type="predicted"/>
<dbReference type="InterPro" id="IPR004170">
    <property type="entry name" value="WWE_dom"/>
</dbReference>
<protein>
    <recommendedName>
        <fullName evidence="1">WWE domain-containing protein</fullName>
    </recommendedName>
</protein>
<organism evidence="2">
    <name type="scientific">Arion vulgaris</name>
    <dbReference type="NCBI Taxonomy" id="1028688"/>
    <lineage>
        <taxon>Eukaryota</taxon>
        <taxon>Metazoa</taxon>
        <taxon>Spiralia</taxon>
        <taxon>Lophotrochozoa</taxon>
        <taxon>Mollusca</taxon>
        <taxon>Gastropoda</taxon>
        <taxon>Heterobranchia</taxon>
        <taxon>Euthyneura</taxon>
        <taxon>Panpulmonata</taxon>
        <taxon>Eupulmonata</taxon>
        <taxon>Stylommatophora</taxon>
        <taxon>Helicina</taxon>
        <taxon>Arionoidea</taxon>
        <taxon>Arionidae</taxon>
        <taxon>Arion</taxon>
    </lineage>
</organism>
<dbReference type="Gene3D" id="3.30.720.50">
    <property type="match status" value="1"/>
</dbReference>
<accession>A0A0B6ZWV9</accession>
<evidence type="ECO:0000259" key="1">
    <source>
        <dbReference type="PROSITE" id="PS50918"/>
    </source>
</evidence>
<gene>
    <name evidence="2" type="primary">ORF85145</name>
</gene>
<dbReference type="SUPFAM" id="SSF117839">
    <property type="entry name" value="WWE domain"/>
    <property type="match status" value="1"/>
</dbReference>
<dbReference type="InterPro" id="IPR037197">
    <property type="entry name" value="WWE_dom_sf"/>
</dbReference>
<dbReference type="Pfam" id="PF02825">
    <property type="entry name" value="WWE"/>
    <property type="match status" value="1"/>
</dbReference>